<dbReference type="Gene3D" id="3.60.10.10">
    <property type="entry name" value="Endonuclease/exonuclease/phosphatase"/>
    <property type="match status" value="1"/>
</dbReference>
<proteinExistence type="predicted"/>
<dbReference type="InterPro" id="IPR000300">
    <property type="entry name" value="IPPc"/>
</dbReference>
<accession>A0ABY6L252</accession>
<dbReference type="InterPro" id="IPR036691">
    <property type="entry name" value="Endo/exonu/phosph_ase_sf"/>
</dbReference>
<protein>
    <submittedName>
        <fullName evidence="2">OCRL</fullName>
    </submittedName>
</protein>
<dbReference type="InterPro" id="IPR046985">
    <property type="entry name" value="IP5"/>
</dbReference>
<dbReference type="Pfam" id="PF22669">
    <property type="entry name" value="Exo_endo_phos2"/>
    <property type="match status" value="1"/>
</dbReference>
<gene>
    <name evidence="2" type="ORF">LAZ67_12002934</name>
</gene>
<evidence type="ECO:0000313" key="3">
    <source>
        <dbReference type="Proteomes" id="UP001235939"/>
    </source>
</evidence>
<name>A0ABY6L252_9ARAC</name>
<dbReference type="PANTHER" id="PTHR11200">
    <property type="entry name" value="INOSITOL 5-PHOSPHATASE"/>
    <property type="match status" value="1"/>
</dbReference>
<evidence type="ECO:0000259" key="1">
    <source>
        <dbReference type="Pfam" id="PF22669"/>
    </source>
</evidence>
<dbReference type="Proteomes" id="UP001235939">
    <property type="component" value="Chromosome 12"/>
</dbReference>
<organism evidence="2 3">
    <name type="scientific">Cordylochernes scorpioides</name>
    <dbReference type="NCBI Taxonomy" id="51811"/>
    <lineage>
        <taxon>Eukaryota</taxon>
        <taxon>Metazoa</taxon>
        <taxon>Ecdysozoa</taxon>
        <taxon>Arthropoda</taxon>
        <taxon>Chelicerata</taxon>
        <taxon>Arachnida</taxon>
        <taxon>Pseudoscorpiones</taxon>
        <taxon>Cheliferoidea</taxon>
        <taxon>Chernetidae</taxon>
        <taxon>Cordylochernes</taxon>
    </lineage>
</organism>
<dbReference type="EMBL" id="CP092874">
    <property type="protein sequence ID" value="UYV75216.1"/>
    <property type="molecule type" value="Genomic_DNA"/>
</dbReference>
<dbReference type="PANTHER" id="PTHR11200:SF300">
    <property type="entry name" value="TYPE II INOSITOL 1,4,5-TRISPHOSPHATE 5-PHOSPHATASE"/>
    <property type="match status" value="1"/>
</dbReference>
<dbReference type="SUPFAM" id="SSF56219">
    <property type="entry name" value="DNase I-like"/>
    <property type="match status" value="1"/>
</dbReference>
<feature type="domain" description="Inositol polyphosphate-related phosphatase" evidence="1">
    <location>
        <begin position="98"/>
        <end position="164"/>
    </location>
</feature>
<reference evidence="2 3" key="1">
    <citation type="submission" date="2022-01" db="EMBL/GenBank/DDBJ databases">
        <title>A chromosomal length assembly of Cordylochernes scorpioides.</title>
        <authorList>
            <person name="Zeh D."/>
            <person name="Zeh J."/>
        </authorList>
    </citation>
    <scope>NUCLEOTIDE SEQUENCE [LARGE SCALE GENOMIC DNA]</scope>
    <source>
        <strain evidence="2">IN4F17</strain>
        <tissue evidence="2">Whole Body</tissue>
    </source>
</reference>
<sequence length="375" mass="42334">MGLDPVLWLLKQFIPLTVLKILSIPQASLGGSYKFMTVGNRMSRVVEDLPSPDFSNLPRDSIAMGATPLAARESVVRLQMAMREEFYTDLQNFRIFCGTWNVNGQYPSCGLREWLACDPMPPDMYAIGFQELDLSKEAFVFSDSLREQQWYNQVVKDLHPGAKYHKAVPNMEADTFAADSNMSTDLRIPGVRLLLRSINWVFIRDVSGMLNHSDGDGSTRLPDISGIALVARDGIDSTTRTERTRMKGRSDTSLTKQKVSSMYRLHRKMSEEWREVIHWSSDLMTTSATTVERGLPMGEPLVCLKNWVSNVKVDMPRHMEVSSTTVSAVRVSNRGAFSRKVRKLLMIKGWASERYRDVTSKETIIDLGGGVRLVI</sequence>
<evidence type="ECO:0000313" key="2">
    <source>
        <dbReference type="EMBL" id="UYV75216.1"/>
    </source>
</evidence>
<keyword evidence="3" id="KW-1185">Reference proteome</keyword>